<accession>A0A0F7FVI6</accession>
<evidence type="ECO:0000256" key="2">
    <source>
        <dbReference type="SAM" id="Phobius"/>
    </source>
</evidence>
<dbReference type="EMBL" id="CP009922">
    <property type="protein sequence ID" value="AKG44273.1"/>
    <property type="molecule type" value="Genomic_DNA"/>
</dbReference>
<keyword evidence="2" id="KW-0472">Membrane</keyword>
<gene>
    <name evidence="4" type="ORF">SXIM_28890</name>
</gene>
<evidence type="ECO:0000313" key="4">
    <source>
        <dbReference type="EMBL" id="AKG44273.1"/>
    </source>
</evidence>
<keyword evidence="3" id="KW-0732">Signal</keyword>
<feature type="chain" id="PRO_5039717663" evidence="3">
    <location>
        <begin position="49"/>
        <end position="199"/>
    </location>
</feature>
<proteinExistence type="predicted"/>
<feature type="compositionally biased region" description="Polar residues" evidence="1">
    <location>
        <begin position="14"/>
        <end position="25"/>
    </location>
</feature>
<reference evidence="4" key="1">
    <citation type="submission" date="2019-08" db="EMBL/GenBank/DDBJ databases">
        <title>Complete genome sequence of a mangrove-derived Streptomyces xiamenensis.</title>
        <authorList>
            <person name="Xu J."/>
        </authorList>
    </citation>
    <scope>NUCLEOTIDE SEQUENCE</scope>
    <source>
        <strain evidence="4">318</strain>
    </source>
</reference>
<keyword evidence="5" id="KW-1185">Reference proteome</keyword>
<sequence length="199" mass="19720">MPFADDPEVIAPMKSQSPRRTSTTGRRLVTGVAAAFLTLGLAAAPAVAGGDNKGSQTTNPPLSISPSAGGAGTSVTVRSTCQPGGPATSEAFQADINLATKESDGRWFGTGKIRTSGLTIGKSYPVTLVCADGVTLTTNFTFTSATPSGGAGAGFGGTADGGSTAQTTALAVGGGLAVAGAVGYVFLARRRRSAGNHYY</sequence>
<dbReference type="AlphaFoldDB" id="A0A0F7FVI6"/>
<dbReference type="KEGG" id="sxi:SXIM_28890"/>
<feature type="transmembrane region" description="Helical" evidence="2">
    <location>
        <begin position="169"/>
        <end position="187"/>
    </location>
</feature>
<dbReference type="RefSeq" id="WP_148236114.1">
    <property type="nucleotide sequence ID" value="NZ_CP009922.3"/>
</dbReference>
<feature type="region of interest" description="Disordered" evidence="1">
    <location>
        <begin position="1"/>
        <end position="25"/>
    </location>
</feature>
<feature type="region of interest" description="Disordered" evidence="1">
    <location>
        <begin position="47"/>
        <end position="88"/>
    </location>
</feature>
<organism evidence="4 5">
    <name type="scientific">Streptomyces xiamenensis</name>
    <dbReference type="NCBI Taxonomy" id="408015"/>
    <lineage>
        <taxon>Bacteria</taxon>
        <taxon>Bacillati</taxon>
        <taxon>Actinomycetota</taxon>
        <taxon>Actinomycetes</taxon>
        <taxon>Kitasatosporales</taxon>
        <taxon>Streptomycetaceae</taxon>
        <taxon>Streptomyces</taxon>
    </lineage>
</organism>
<dbReference type="HOGENOM" id="CLU_1371575_0_0_11"/>
<feature type="compositionally biased region" description="Polar residues" evidence="1">
    <location>
        <begin position="53"/>
        <end position="66"/>
    </location>
</feature>
<dbReference type="PATRIC" id="fig|408015.6.peg.2926"/>
<dbReference type="STRING" id="408015.SXIM_28890"/>
<evidence type="ECO:0000256" key="1">
    <source>
        <dbReference type="SAM" id="MobiDB-lite"/>
    </source>
</evidence>
<name>A0A0F7FVI6_9ACTN</name>
<keyword evidence="2" id="KW-1133">Transmembrane helix</keyword>
<evidence type="ECO:0000313" key="5">
    <source>
        <dbReference type="Proteomes" id="UP000034034"/>
    </source>
</evidence>
<feature type="signal peptide" evidence="3">
    <location>
        <begin position="1"/>
        <end position="48"/>
    </location>
</feature>
<evidence type="ECO:0000256" key="3">
    <source>
        <dbReference type="SAM" id="SignalP"/>
    </source>
</evidence>
<feature type="compositionally biased region" description="Polar residues" evidence="1">
    <location>
        <begin position="73"/>
        <end position="82"/>
    </location>
</feature>
<dbReference type="Proteomes" id="UP000034034">
    <property type="component" value="Chromosome"/>
</dbReference>
<protein>
    <submittedName>
        <fullName evidence="4">Uncharacterized protein</fullName>
    </submittedName>
</protein>
<keyword evidence="2" id="KW-0812">Transmembrane</keyword>